<dbReference type="GO" id="GO:0045259">
    <property type="term" value="C:proton-transporting ATP synthase complex"/>
    <property type="evidence" value="ECO:0007669"/>
    <property type="project" value="UniProtKB-KW"/>
</dbReference>
<keyword evidence="5 8" id="KW-0472">Membrane</keyword>
<protein>
    <recommendedName>
        <fullName evidence="8">ATP synthase subunit delta</fullName>
    </recommendedName>
    <alternativeName>
        <fullName evidence="8">ATP synthase F(1) sector subunit delta</fullName>
    </alternativeName>
    <alternativeName>
        <fullName evidence="8">F-type ATPase subunit delta</fullName>
        <shortName evidence="8">F-ATPase subunit delta</shortName>
    </alternativeName>
</protein>
<accession>A0A9D1Z6E8</accession>
<organism evidence="9 10">
    <name type="scientific">Candidatus Intestinimonas merdavium</name>
    <dbReference type="NCBI Taxonomy" id="2838622"/>
    <lineage>
        <taxon>Bacteria</taxon>
        <taxon>Bacillati</taxon>
        <taxon>Bacillota</taxon>
        <taxon>Clostridia</taxon>
        <taxon>Eubacteriales</taxon>
        <taxon>Intestinimonas</taxon>
    </lineage>
</organism>
<keyword evidence="3 8" id="KW-0375">Hydrogen ion transport</keyword>
<dbReference type="InterPro" id="IPR000711">
    <property type="entry name" value="ATPase_OSCP/dsu"/>
</dbReference>
<evidence type="ECO:0000256" key="6">
    <source>
        <dbReference type="ARBA" id="ARBA00023196"/>
    </source>
</evidence>
<keyword evidence="4 8" id="KW-0406">Ion transport</keyword>
<evidence type="ECO:0000256" key="3">
    <source>
        <dbReference type="ARBA" id="ARBA00022781"/>
    </source>
</evidence>
<comment type="function">
    <text evidence="8">This protein is part of the stalk that links CF(0) to CF(1). It either transmits conformational changes from CF(0) to CF(1) or is implicated in proton conduction.</text>
</comment>
<evidence type="ECO:0000313" key="10">
    <source>
        <dbReference type="Proteomes" id="UP000886824"/>
    </source>
</evidence>
<dbReference type="PANTHER" id="PTHR11910">
    <property type="entry name" value="ATP SYNTHASE DELTA CHAIN"/>
    <property type="match status" value="1"/>
</dbReference>
<evidence type="ECO:0000256" key="4">
    <source>
        <dbReference type="ARBA" id="ARBA00023065"/>
    </source>
</evidence>
<sequence length="174" mass="19705">MSELARRYAEALYEVAPNEEALFATARTLMADGTLWEALCSPAVQAWEKTRVLTRLPALDGRGLLLNFYRLLAEKGRMALLPDILEAFRDRALSQRGAVRCRMTCVRQPGAEELEKLRKALCKLHKKRDIVFEIRLDPSLVGGFVLELEGVTYDKSVQGALSGLRRQLEERRMA</sequence>
<dbReference type="NCBIfam" id="TIGR01145">
    <property type="entry name" value="ATP_synt_delta"/>
    <property type="match status" value="1"/>
</dbReference>
<comment type="function">
    <text evidence="8">F(1)F(0) ATP synthase produces ATP from ADP in the presence of a proton or sodium gradient. F-type ATPases consist of two structural domains, F(1) containing the extramembraneous catalytic core and F(0) containing the membrane proton channel, linked together by a central stalk and a peripheral stalk. During catalysis, ATP synthesis in the catalytic domain of F(1) is coupled via a rotary mechanism of the central stalk subunits to proton translocation.</text>
</comment>
<keyword evidence="8" id="KW-1003">Cell membrane</keyword>
<dbReference type="Pfam" id="PF00213">
    <property type="entry name" value="OSCP"/>
    <property type="match status" value="1"/>
</dbReference>
<dbReference type="InterPro" id="IPR026015">
    <property type="entry name" value="ATP_synth_OSCP/delta_N_sf"/>
</dbReference>
<keyword evidence="6 8" id="KW-0139">CF(1)</keyword>
<comment type="subcellular location">
    <subcellularLocation>
        <location evidence="8">Cell membrane</location>
        <topology evidence="8">Peripheral membrane protein</topology>
    </subcellularLocation>
    <subcellularLocation>
        <location evidence="1">Membrane</location>
    </subcellularLocation>
</comment>
<dbReference type="Proteomes" id="UP000886824">
    <property type="component" value="Unassembled WGS sequence"/>
</dbReference>
<evidence type="ECO:0000256" key="1">
    <source>
        <dbReference type="ARBA" id="ARBA00004370"/>
    </source>
</evidence>
<dbReference type="PRINTS" id="PR00125">
    <property type="entry name" value="ATPASEDELTA"/>
</dbReference>
<comment type="similarity">
    <text evidence="8">Belongs to the ATPase delta chain family.</text>
</comment>
<dbReference type="EMBL" id="DXCX01000105">
    <property type="protein sequence ID" value="HIY74311.1"/>
    <property type="molecule type" value="Genomic_DNA"/>
</dbReference>
<dbReference type="PROSITE" id="PS00389">
    <property type="entry name" value="ATPASE_DELTA"/>
    <property type="match status" value="1"/>
</dbReference>
<comment type="caution">
    <text evidence="9">The sequence shown here is derived from an EMBL/GenBank/DDBJ whole genome shotgun (WGS) entry which is preliminary data.</text>
</comment>
<evidence type="ECO:0000256" key="8">
    <source>
        <dbReference type="HAMAP-Rule" id="MF_01416"/>
    </source>
</evidence>
<name>A0A9D1Z6E8_9FIRM</name>
<evidence type="ECO:0000256" key="7">
    <source>
        <dbReference type="ARBA" id="ARBA00023310"/>
    </source>
</evidence>
<gene>
    <name evidence="8 9" type="primary">atpH</name>
    <name evidence="9" type="ORF">H9826_10145</name>
</gene>
<dbReference type="GO" id="GO:0046933">
    <property type="term" value="F:proton-transporting ATP synthase activity, rotational mechanism"/>
    <property type="evidence" value="ECO:0007669"/>
    <property type="project" value="UniProtKB-UniRule"/>
</dbReference>
<evidence type="ECO:0000256" key="2">
    <source>
        <dbReference type="ARBA" id="ARBA00022448"/>
    </source>
</evidence>
<evidence type="ECO:0000256" key="5">
    <source>
        <dbReference type="ARBA" id="ARBA00023136"/>
    </source>
</evidence>
<evidence type="ECO:0000313" key="9">
    <source>
        <dbReference type="EMBL" id="HIY74311.1"/>
    </source>
</evidence>
<keyword evidence="2 8" id="KW-0813">Transport</keyword>
<dbReference type="Gene3D" id="1.10.520.20">
    <property type="entry name" value="N-terminal domain of the delta subunit of the F1F0-ATP synthase"/>
    <property type="match status" value="1"/>
</dbReference>
<reference evidence="9" key="2">
    <citation type="submission" date="2021-04" db="EMBL/GenBank/DDBJ databases">
        <authorList>
            <person name="Gilroy R."/>
        </authorList>
    </citation>
    <scope>NUCLEOTIDE SEQUENCE</scope>
    <source>
        <strain evidence="9">CHK33-7979</strain>
    </source>
</reference>
<proteinExistence type="inferred from homology"/>
<dbReference type="GO" id="GO:0005886">
    <property type="term" value="C:plasma membrane"/>
    <property type="evidence" value="ECO:0007669"/>
    <property type="project" value="UniProtKB-SubCell"/>
</dbReference>
<dbReference type="SUPFAM" id="SSF47928">
    <property type="entry name" value="N-terminal domain of the delta subunit of the F1F0-ATP synthase"/>
    <property type="match status" value="1"/>
</dbReference>
<dbReference type="HAMAP" id="MF_01416">
    <property type="entry name" value="ATP_synth_delta_bact"/>
    <property type="match status" value="1"/>
</dbReference>
<reference evidence="9" key="1">
    <citation type="journal article" date="2021" name="PeerJ">
        <title>Extensive microbial diversity within the chicken gut microbiome revealed by metagenomics and culture.</title>
        <authorList>
            <person name="Gilroy R."/>
            <person name="Ravi A."/>
            <person name="Getino M."/>
            <person name="Pursley I."/>
            <person name="Horton D.L."/>
            <person name="Alikhan N.F."/>
            <person name="Baker D."/>
            <person name="Gharbi K."/>
            <person name="Hall N."/>
            <person name="Watson M."/>
            <person name="Adriaenssens E.M."/>
            <person name="Foster-Nyarko E."/>
            <person name="Jarju S."/>
            <person name="Secka A."/>
            <person name="Antonio M."/>
            <person name="Oren A."/>
            <person name="Chaudhuri R.R."/>
            <person name="La Ragione R."/>
            <person name="Hildebrand F."/>
            <person name="Pallen M.J."/>
        </authorList>
    </citation>
    <scope>NUCLEOTIDE SEQUENCE</scope>
    <source>
        <strain evidence="9">CHK33-7979</strain>
    </source>
</reference>
<dbReference type="InterPro" id="IPR020781">
    <property type="entry name" value="ATPase_OSCP/d_CS"/>
</dbReference>
<dbReference type="AlphaFoldDB" id="A0A9D1Z6E8"/>
<keyword evidence="7 8" id="KW-0066">ATP synthesis</keyword>